<organism evidence="1 2">
    <name type="scientific">Mesorhizobium alhagi CCNWXJ12-2</name>
    <dbReference type="NCBI Taxonomy" id="1107882"/>
    <lineage>
        <taxon>Bacteria</taxon>
        <taxon>Pseudomonadati</taxon>
        <taxon>Pseudomonadota</taxon>
        <taxon>Alphaproteobacteria</taxon>
        <taxon>Hyphomicrobiales</taxon>
        <taxon>Phyllobacteriaceae</taxon>
        <taxon>Allomesorhizobium</taxon>
    </lineage>
</organism>
<protein>
    <submittedName>
        <fullName evidence="1">Uncharacterized protein</fullName>
    </submittedName>
</protein>
<proteinExistence type="predicted"/>
<gene>
    <name evidence="1" type="ORF">MAXJ12_26488</name>
</gene>
<dbReference type="EMBL" id="AHAM01000223">
    <property type="protein sequence ID" value="EHK54162.1"/>
    <property type="molecule type" value="Genomic_DNA"/>
</dbReference>
<evidence type="ECO:0000313" key="1">
    <source>
        <dbReference type="EMBL" id="EHK54162.1"/>
    </source>
</evidence>
<accession>H0HYP2</accession>
<sequence length="160" mass="18252">MAGVLRKALTDVHQPGPTMSLITAIGHLFRRDADRARFERLDRLLAELGCDLSQELEAIACANERIAACAAFAFEALENGENRERISARLDALAQAMERRRERLAFVMLQREFVNRTRTELARLRQHDDRAERARTERSKTLPGVGAYAVWRRLPHDTQA</sequence>
<reference evidence="1 2" key="1">
    <citation type="journal article" date="2012" name="J. Bacteriol.">
        <title>Draft Genome Sequence of Mesorhizobium alhagi CCNWXJ12-2T, a Novel Salt-Resistant Species Isolated from the Desert of Northwestern China.</title>
        <authorList>
            <person name="Zhou M."/>
            <person name="Chen W."/>
            <person name="Chen H."/>
            <person name="Wei G."/>
        </authorList>
    </citation>
    <scope>NUCLEOTIDE SEQUENCE [LARGE SCALE GENOMIC DNA]</scope>
    <source>
        <strain evidence="1 2">CCNWXJ12-2</strain>
    </source>
</reference>
<dbReference type="PATRIC" id="fig|1107882.3.peg.5139"/>
<evidence type="ECO:0000313" key="2">
    <source>
        <dbReference type="Proteomes" id="UP000003250"/>
    </source>
</evidence>
<dbReference type="AlphaFoldDB" id="H0HYP2"/>
<dbReference type="Proteomes" id="UP000003250">
    <property type="component" value="Unassembled WGS sequence"/>
</dbReference>
<name>H0HYP2_9HYPH</name>
<keyword evidence="2" id="KW-1185">Reference proteome</keyword>